<dbReference type="Pfam" id="PF04225">
    <property type="entry name" value="LysM_OapA"/>
    <property type="match status" value="1"/>
</dbReference>
<comment type="caution">
    <text evidence="10">The sequence shown here is derived from an EMBL/GenBank/DDBJ whole genome shotgun (WGS) entry which is preliminary data.</text>
</comment>
<keyword evidence="4" id="KW-0378">Hydrolase</keyword>
<evidence type="ECO:0000256" key="4">
    <source>
        <dbReference type="ARBA" id="ARBA00022801"/>
    </source>
</evidence>
<dbReference type="InterPro" id="IPR050570">
    <property type="entry name" value="Cell_wall_metabolism_enzyme"/>
</dbReference>
<keyword evidence="2" id="KW-0645">Protease</keyword>
<dbReference type="EMBL" id="JADINH010000184">
    <property type="protein sequence ID" value="MBO8416569.1"/>
    <property type="molecule type" value="Genomic_DNA"/>
</dbReference>
<dbReference type="InterPro" id="IPR011055">
    <property type="entry name" value="Dup_hybrid_motif"/>
</dbReference>
<gene>
    <name evidence="10" type="ORF">IAB19_09330</name>
</gene>
<evidence type="ECO:0000256" key="7">
    <source>
        <dbReference type="SAM" id="Phobius"/>
    </source>
</evidence>
<evidence type="ECO:0000256" key="3">
    <source>
        <dbReference type="ARBA" id="ARBA00022723"/>
    </source>
</evidence>
<proteinExistence type="predicted"/>
<evidence type="ECO:0000313" key="11">
    <source>
        <dbReference type="Proteomes" id="UP000823631"/>
    </source>
</evidence>
<dbReference type="Pfam" id="PF01551">
    <property type="entry name" value="Peptidase_M23"/>
    <property type="match status" value="1"/>
</dbReference>
<dbReference type="PANTHER" id="PTHR21666:SF292">
    <property type="entry name" value="MUREIN DD-ENDOPEPTIDASE MEPM"/>
    <property type="match status" value="1"/>
</dbReference>
<reference evidence="10" key="1">
    <citation type="submission" date="2020-10" db="EMBL/GenBank/DDBJ databases">
        <authorList>
            <person name="Gilroy R."/>
        </authorList>
    </citation>
    <scope>NUCLEOTIDE SEQUENCE</scope>
    <source>
        <strain evidence="10">17213</strain>
    </source>
</reference>
<protein>
    <submittedName>
        <fullName evidence="10">Peptidoglycan DD-metalloendopeptidase family protein</fullName>
    </submittedName>
</protein>
<keyword evidence="3" id="KW-0479">Metal-binding</keyword>
<keyword evidence="7" id="KW-1133">Transmembrane helix</keyword>
<dbReference type="Proteomes" id="UP000823631">
    <property type="component" value="Unassembled WGS sequence"/>
</dbReference>
<dbReference type="AlphaFoldDB" id="A0A9D9DBB2"/>
<dbReference type="CDD" id="cd12797">
    <property type="entry name" value="M23_peptidase"/>
    <property type="match status" value="1"/>
</dbReference>
<dbReference type="Gene3D" id="2.70.70.10">
    <property type="entry name" value="Glucose Permease (Domain IIA)"/>
    <property type="match status" value="1"/>
</dbReference>
<evidence type="ECO:0000256" key="6">
    <source>
        <dbReference type="ARBA" id="ARBA00023049"/>
    </source>
</evidence>
<feature type="transmembrane region" description="Helical" evidence="7">
    <location>
        <begin position="31"/>
        <end position="48"/>
    </location>
</feature>
<evidence type="ECO:0000256" key="1">
    <source>
        <dbReference type="ARBA" id="ARBA00001947"/>
    </source>
</evidence>
<sequence>MLRIKVHTKSNTADYVALPGKSQRFILPGRHILAMSLIFMVSAIFMLPKPEFTAGGDEPVLSAESRAYLMADQNEQQIELPAAGENSLENYEDFDIPKAMFRQPQSSSFASLTERKTVVPHATESSAIKNAARALETALLGSSKTTAAASAQAGTQTAAAPFVKTPENEQANPAGEPAAITPALSTSTASLSAAPSALSSALKDNADEAAQDSAAAAAEAAALAAEKIEPRPQGVWYQQTVKRGDNLSLIFSYLNLPGSTLNKIVAAAKESDLFLQPGQKIQFLIDENNVVKEMVKPLQTAGRQVRFTRMNADDNFKVVYEDANAHVDNPKMIARFESASMMPLAKQAALDREKKAAERAALAANSTPKAGTGANANPTRPRLVYGTIAKGENFKTFAKRIGLTPTEVISIDRILDKKGSTAALRPGDNVRVLFNGIGTRALINAVAVDSQAFGSLSFYRNLDDKNFYEEGAYVPTAGIFRRFPLATNIKVNSKFNMHRRHPVTGKISPHKGVDFKAAVGTPVYAPADGEVTFAGYQRAAGYYIILRHANGYSTVYMHLSKIDVKKGDKIYVGQIIAKTGNTGRTTGPHLHYEIRINDRPVDPLKIDLPSSSHPNLAHEQREAFKSTVKVFKQELFNDALAKAD</sequence>
<evidence type="ECO:0000256" key="5">
    <source>
        <dbReference type="ARBA" id="ARBA00022833"/>
    </source>
</evidence>
<keyword evidence="6" id="KW-0482">Metalloprotease</keyword>
<comment type="cofactor">
    <cofactor evidence="1">
        <name>Zn(2+)</name>
        <dbReference type="ChEBI" id="CHEBI:29105"/>
    </cofactor>
</comment>
<dbReference type="SUPFAM" id="SSF51261">
    <property type="entry name" value="Duplicated hybrid motif"/>
    <property type="match status" value="1"/>
</dbReference>
<feature type="domain" description="M23ase beta-sheet core" evidence="8">
    <location>
        <begin position="509"/>
        <end position="603"/>
    </location>
</feature>
<evidence type="ECO:0000259" key="8">
    <source>
        <dbReference type="Pfam" id="PF01551"/>
    </source>
</evidence>
<keyword evidence="7" id="KW-0472">Membrane</keyword>
<dbReference type="GO" id="GO:0046872">
    <property type="term" value="F:metal ion binding"/>
    <property type="evidence" value="ECO:0007669"/>
    <property type="project" value="UniProtKB-KW"/>
</dbReference>
<dbReference type="GO" id="GO:0006508">
    <property type="term" value="P:proteolysis"/>
    <property type="evidence" value="ECO:0007669"/>
    <property type="project" value="UniProtKB-KW"/>
</dbReference>
<organism evidence="10 11">
    <name type="scientific">Candidatus Avisuccinivibrio stercorigallinarum</name>
    <dbReference type="NCBI Taxonomy" id="2840704"/>
    <lineage>
        <taxon>Bacteria</taxon>
        <taxon>Pseudomonadati</taxon>
        <taxon>Pseudomonadota</taxon>
        <taxon>Gammaproteobacteria</taxon>
        <taxon>Aeromonadales</taxon>
        <taxon>Succinivibrionaceae</taxon>
        <taxon>Succinivibrionaceae incertae sedis</taxon>
        <taxon>Candidatus Avisuccinivibrio</taxon>
    </lineage>
</organism>
<dbReference type="FunFam" id="2.70.70.10:FF:000002">
    <property type="entry name" value="Murein DD-endopeptidase MepM"/>
    <property type="match status" value="1"/>
</dbReference>
<dbReference type="GO" id="GO:0004222">
    <property type="term" value="F:metalloendopeptidase activity"/>
    <property type="evidence" value="ECO:0007669"/>
    <property type="project" value="TreeGrafter"/>
</dbReference>
<dbReference type="InterPro" id="IPR016047">
    <property type="entry name" value="M23ase_b-sheet_dom"/>
</dbReference>
<dbReference type="InterPro" id="IPR007340">
    <property type="entry name" value="LysM_Opacity-associatedA"/>
</dbReference>
<evidence type="ECO:0000256" key="2">
    <source>
        <dbReference type="ARBA" id="ARBA00022670"/>
    </source>
</evidence>
<keyword evidence="7" id="KW-0812">Transmembrane</keyword>
<feature type="domain" description="Opacity-associated protein A LysM-like" evidence="9">
    <location>
        <begin position="236"/>
        <end position="316"/>
    </location>
</feature>
<keyword evidence="5" id="KW-0862">Zinc</keyword>
<dbReference type="Gene3D" id="3.10.450.350">
    <property type="match status" value="2"/>
</dbReference>
<evidence type="ECO:0000259" key="9">
    <source>
        <dbReference type="Pfam" id="PF04225"/>
    </source>
</evidence>
<evidence type="ECO:0000313" key="10">
    <source>
        <dbReference type="EMBL" id="MBO8416569.1"/>
    </source>
</evidence>
<accession>A0A9D9DBB2</accession>
<dbReference type="PANTHER" id="PTHR21666">
    <property type="entry name" value="PEPTIDASE-RELATED"/>
    <property type="match status" value="1"/>
</dbReference>
<name>A0A9D9DBB2_9GAMM</name>
<reference evidence="10" key="2">
    <citation type="journal article" date="2021" name="PeerJ">
        <title>Extensive microbial diversity within the chicken gut microbiome revealed by metagenomics and culture.</title>
        <authorList>
            <person name="Gilroy R."/>
            <person name="Ravi A."/>
            <person name="Getino M."/>
            <person name="Pursley I."/>
            <person name="Horton D.L."/>
            <person name="Alikhan N.F."/>
            <person name="Baker D."/>
            <person name="Gharbi K."/>
            <person name="Hall N."/>
            <person name="Watson M."/>
            <person name="Adriaenssens E.M."/>
            <person name="Foster-Nyarko E."/>
            <person name="Jarju S."/>
            <person name="Secka A."/>
            <person name="Antonio M."/>
            <person name="Oren A."/>
            <person name="Chaudhuri R.R."/>
            <person name="La Ragione R."/>
            <person name="Hildebrand F."/>
            <person name="Pallen M.J."/>
        </authorList>
    </citation>
    <scope>NUCLEOTIDE SEQUENCE</scope>
    <source>
        <strain evidence="10">17213</strain>
    </source>
</reference>
<dbReference type="GO" id="GO:0042834">
    <property type="term" value="F:peptidoglycan binding"/>
    <property type="evidence" value="ECO:0007669"/>
    <property type="project" value="InterPro"/>
</dbReference>